<feature type="transmembrane region" description="Helical" evidence="1">
    <location>
        <begin position="231"/>
        <end position="251"/>
    </location>
</feature>
<reference evidence="3" key="1">
    <citation type="submission" date="2011-04" db="EMBL/GenBank/DDBJ databases">
        <title>The complete genome of Spirochaeta coccoides DSM 17374.</title>
        <authorList>
            <person name="Lucas S."/>
            <person name="Copeland A."/>
            <person name="Lapidus A."/>
            <person name="Bruce D."/>
            <person name="Goodwin L."/>
            <person name="Pitluck S."/>
            <person name="Peters L."/>
            <person name="Kyrpides N."/>
            <person name="Mavromatis K."/>
            <person name="Pagani I."/>
            <person name="Ivanova N."/>
            <person name="Ovchinnikova G."/>
            <person name="Lu M."/>
            <person name="Detter J.C."/>
            <person name="Tapia R."/>
            <person name="Han C."/>
            <person name="Land M."/>
            <person name="Hauser L."/>
            <person name="Markowitz V."/>
            <person name="Cheng J.-F."/>
            <person name="Hugenholtz P."/>
            <person name="Woyke T."/>
            <person name="Wu D."/>
            <person name="Spring S."/>
            <person name="Schroeder M."/>
            <person name="Brambilla E."/>
            <person name="Klenk H.-P."/>
            <person name="Eisen J.A."/>
        </authorList>
    </citation>
    <scope>NUCLEOTIDE SEQUENCE [LARGE SCALE GENOMIC DNA]</scope>
    <source>
        <strain evidence="3">ATCC BAA-1237 / DSM 17374 / SPN1</strain>
    </source>
</reference>
<gene>
    <name evidence="2" type="ordered locus">Spico_1494</name>
</gene>
<dbReference type="Proteomes" id="UP000007939">
    <property type="component" value="Chromosome"/>
</dbReference>
<feature type="transmembrane region" description="Helical" evidence="1">
    <location>
        <begin position="111"/>
        <end position="129"/>
    </location>
</feature>
<reference evidence="2 3" key="2">
    <citation type="journal article" date="2012" name="Stand. Genomic Sci.">
        <title>Complete genome sequence of the termite hindgut bacterium Spirochaeta coccoides type strain (SPN1(T)), reclassification in the genus Sphaerochaeta as Sphaerochaeta coccoides comb. nov. and emendations of the family Spirochaetaceae and the genus Sphaerochaeta.</title>
        <authorList>
            <person name="Abt B."/>
            <person name="Han C."/>
            <person name="Scheuner C."/>
            <person name="Lu M."/>
            <person name="Lapidus A."/>
            <person name="Nolan M."/>
            <person name="Lucas S."/>
            <person name="Hammon N."/>
            <person name="Deshpande S."/>
            <person name="Cheng J.F."/>
            <person name="Tapia R."/>
            <person name="Goodwin L.A."/>
            <person name="Pitluck S."/>
            <person name="Liolios K."/>
            <person name="Pagani I."/>
            <person name="Ivanova N."/>
            <person name="Mavromatis K."/>
            <person name="Mikhailova N."/>
            <person name="Huntemann M."/>
            <person name="Pati A."/>
            <person name="Chen A."/>
            <person name="Palaniappan K."/>
            <person name="Land M."/>
            <person name="Hauser L."/>
            <person name="Brambilla E.M."/>
            <person name="Rohde M."/>
            <person name="Spring S."/>
            <person name="Gronow S."/>
            <person name="Goker M."/>
            <person name="Woyke T."/>
            <person name="Bristow J."/>
            <person name="Eisen J.A."/>
            <person name="Markowitz V."/>
            <person name="Hugenholtz P."/>
            <person name="Kyrpides N.C."/>
            <person name="Klenk H.P."/>
            <person name="Detter J.C."/>
        </authorList>
    </citation>
    <scope>NUCLEOTIDE SEQUENCE [LARGE SCALE GENOMIC DNA]</scope>
    <source>
        <strain evidence="3">ATCC BAA-1237 / DSM 17374 / SPN1</strain>
    </source>
</reference>
<dbReference type="AlphaFoldDB" id="F4GIS9"/>
<dbReference type="eggNOG" id="COG4587">
    <property type="taxonomic scope" value="Bacteria"/>
</dbReference>
<feature type="transmembrane region" description="Helical" evidence="1">
    <location>
        <begin position="190"/>
        <end position="211"/>
    </location>
</feature>
<accession>F4GIS9</accession>
<dbReference type="PANTHER" id="PTHR36832">
    <property type="entry name" value="SLR1174 PROTEIN-RELATED"/>
    <property type="match status" value="1"/>
</dbReference>
<keyword evidence="1" id="KW-1133">Transmembrane helix</keyword>
<keyword evidence="3" id="KW-1185">Reference proteome</keyword>
<dbReference type="RefSeq" id="WP_013740091.1">
    <property type="nucleotide sequence ID" value="NC_015436.1"/>
</dbReference>
<dbReference type="PANTHER" id="PTHR36832:SF1">
    <property type="entry name" value="SLR1174 PROTEIN"/>
    <property type="match status" value="1"/>
</dbReference>
<evidence type="ECO:0000313" key="3">
    <source>
        <dbReference type="Proteomes" id="UP000007939"/>
    </source>
</evidence>
<dbReference type="KEGG" id="scc:Spico_1494"/>
<evidence type="ECO:0000256" key="1">
    <source>
        <dbReference type="SAM" id="Phobius"/>
    </source>
</evidence>
<proteinExistence type="predicted"/>
<sequence length="263" mass="30650">MRKYLIVLRNELVNLLEYRADFISSFLFSLVPFGVNTLLWIAVAKQNESFSMGINEVVSYYLIVLVTTNLTESRTVNNVSKDIRLGDLNKYLVKPCSYILYQLMIDLPRRLVFIVMNFIPIALLAIILRNYFDFYFSGVRIFYYLCFIGAGYVINFFIDLMIGFYSFYFTKVNAFYSSIRVFRNIMSGSIFPLNLLSSSWFSFLSLMPFAYSVFFPSSIFLNTLDDDNLAMYLVISIVWCIGLFLICLFLWDRGLKRYSSFGG</sequence>
<dbReference type="HOGENOM" id="CLU_084465_1_2_12"/>
<feature type="transmembrane region" description="Helical" evidence="1">
    <location>
        <begin position="141"/>
        <end position="169"/>
    </location>
</feature>
<dbReference type="STRING" id="760011.Spico_1494"/>
<dbReference type="InterPro" id="IPR010390">
    <property type="entry name" value="ABC-2_transporter-like"/>
</dbReference>
<protein>
    <recommendedName>
        <fullName evidence="4">ABC-2 type transporter</fullName>
    </recommendedName>
</protein>
<dbReference type="Pfam" id="PF06182">
    <property type="entry name" value="ABC2_membrane_6"/>
    <property type="match status" value="1"/>
</dbReference>
<dbReference type="OrthoDB" id="8582979at2"/>
<dbReference type="EMBL" id="CP002659">
    <property type="protein sequence ID" value="AEC02697.1"/>
    <property type="molecule type" value="Genomic_DNA"/>
</dbReference>
<feature type="transmembrane region" description="Helical" evidence="1">
    <location>
        <begin position="22"/>
        <end position="43"/>
    </location>
</feature>
<evidence type="ECO:0008006" key="4">
    <source>
        <dbReference type="Google" id="ProtNLM"/>
    </source>
</evidence>
<name>F4GIS9_PARC1</name>
<organism evidence="2 3">
    <name type="scientific">Parasphaerochaeta coccoides (strain ATCC BAA-1237 / DSM 17374 / SPN1)</name>
    <name type="common">Sphaerochaeta coccoides</name>
    <dbReference type="NCBI Taxonomy" id="760011"/>
    <lineage>
        <taxon>Bacteria</taxon>
        <taxon>Pseudomonadati</taxon>
        <taxon>Spirochaetota</taxon>
        <taxon>Spirochaetia</taxon>
        <taxon>Spirochaetales</taxon>
        <taxon>Sphaerochaetaceae</taxon>
        <taxon>Parasphaerochaeta</taxon>
    </lineage>
</organism>
<keyword evidence="1" id="KW-0472">Membrane</keyword>
<keyword evidence="1" id="KW-0812">Transmembrane</keyword>
<evidence type="ECO:0000313" key="2">
    <source>
        <dbReference type="EMBL" id="AEC02697.1"/>
    </source>
</evidence>